<accession>A0A972NPE5</accession>
<reference evidence="1 2" key="1">
    <citation type="submission" date="2019-11" db="EMBL/GenBank/DDBJ databases">
        <title>Metabolism of dissolved organic matter in forest soils.</title>
        <authorList>
            <person name="Cyle K.T."/>
            <person name="Wilhelm R.C."/>
            <person name="Martinez C.E."/>
        </authorList>
    </citation>
    <scope>NUCLEOTIDE SEQUENCE [LARGE SCALE GENOMIC DNA]</scope>
    <source>
        <strain evidence="1 2">5N</strain>
    </source>
</reference>
<dbReference type="AlphaFoldDB" id="A0A972NPE5"/>
<organism evidence="1 2">
    <name type="scientific">Paraburkholderia elongata</name>
    <dbReference type="NCBI Taxonomy" id="2675747"/>
    <lineage>
        <taxon>Bacteria</taxon>
        <taxon>Pseudomonadati</taxon>
        <taxon>Pseudomonadota</taxon>
        <taxon>Betaproteobacteria</taxon>
        <taxon>Burkholderiales</taxon>
        <taxon>Burkholderiaceae</taxon>
        <taxon>Paraburkholderia</taxon>
    </lineage>
</organism>
<evidence type="ECO:0000313" key="1">
    <source>
        <dbReference type="EMBL" id="NPT56611.1"/>
    </source>
</evidence>
<proteinExistence type="predicted"/>
<gene>
    <name evidence="1" type="ORF">GNZ13_18970</name>
</gene>
<keyword evidence="2" id="KW-1185">Reference proteome</keyword>
<dbReference type="RefSeq" id="WP_172167120.1">
    <property type="nucleotide sequence ID" value="NZ_WOEZ01000095.1"/>
</dbReference>
<protein>
    <submittedName>
        <fullName evidence="1">Uncharacterized protein</fullName>
    </submittedName>
</protein>
<dbReference type="Proteomes" id="UP000655523">
    <property type="component" value="Unassembled WGS sequence"/>
</dbReference>
<comment type="caution">
    <text evidence="1">The sequence shown here is derived from an EMBL/GenBank/DDBJ whole genome shotgun (WGS) entry which is preliminary data.</text>
</comment>
<sequence>MRQEQAASDYCYSFAIPLVSHSECLFAILGDLRADVDDCKRAVQSRMQLYFAPLCQSAFELSMSRPCKGG</sequence>
<dbReference type="EMBL" id="WOEZ01000095">
    <property type="protein sequence ID" value="NPT56611.1"/>
    <property type="molecule type" value="Genomic_DNA"/>
</dbReference>
<name>A0A972NPE5_9BURK</name>
<evidence type="ECO:0000313" key="2">
    <source>
        <dbReference type="Proteomes" id="UP000655523"/>
    </source>
</evidence>